<organism evidence="7 8">
    <name type="scientific">Blautia wexlerae</name>
    <dbReference type="NCBI Taxonomy" id="418240"/>
    <lineage>
        <taxon>Bacteria</taxon>
        <taxon>Bacillati</taxon>
        <taxon>Bacillota</taxon>
        <taxon>Clostridia</taxon>
        <taxon>Lachnospirales</taxon>
        <taxon>Lachnospiraceae</taxon>
        <taxon>Blautia</taxon>
    </lineage>
</organism>
<feature type="domain" description="O-antigen ligase-related" evidence="6">
    <location>
        <begin position="191"/>
        <end position="332"/>
    </location>
</feature>
<feature type="transmembrane region" description="Helical" evidence="5">
    <location>
        <begin position="350"/>
        <end position="367"/>
    </location>
</feature>
<proteinExistence type="predicted"/>
<dbReference type="InterPro" id="IPR007016">
    <property type="entry name" value="O-antigen_ligase-rel_domated"/>
</dbReference>
<dbReference type="EMBL" id="WWVQ01000086">
    <property type="protein sequence ID" value="MZL35310.1"/>
    <property type="molecule type" value="Genomic_DNA"/>
</dbReference>
<dbReference type="PANTHER" id="PTHR37422:SF13">
    <property type="entry name" value="LIPOPOLYSACCHARIDE BIOSYNTHESIS PROTEIN PA4999-RELATED"/>
    <property type="match status" value="1"/>
</dbReference>
<evidence type="ECO:0000256" key="3">
    <source>
        <dbReference type="ARBA" id="ARBA00022989"/>
    </source>
</evidence>
<keyword evidence="3 5" id="KW-1133">Transmembrane helix</keyword>
<sequence length="409" mass="46906">MKIRVHWPRRIRISGAWLFFLLLYMFQPSALSIGIVSKFYNLLKWMLPLLIAGTYIYKGKRPSKWIGLFFFMELWILLVTVYNKNYTAYAIKNLISITATACIVDIYADRFVRFLNVLLLHCELCIYTNLFTLIIAPNGFISRENEAYGMSTEWFLGARNLFIIWFLPALLIAALYREKTKNNFRFFSLIAAIIVSIAIQGSGTTMVGVAVFLLLYFFPAIKKFLTPTNIAIVVAFLVVTIVINNSFEYLRPIVEGVLKKDMTMTNRLLIWQNAVSEIKSNLLFGHGYLMGSDAYNLLGIFPGYIRTTATHCHCHYLQVFFEGGLISGLIYLFLCVKTLYVCGTKRRDKIFQLILIALFCFFVISITEVYENALLYFILALPLKIGANKMPCKNKKLVIGSLKFDANTF</sequence>
<dbReference type="InterPro" id="IPR051533">
    <property type="entry name" value="WaaL-like"/>
</dbReference>
<dbReference type="RefSeq" id="WP_161234366.1">
    <property type="nucleotide sequence ID" value="NZ_JAAINE010000073.1"/>
</dbReference>
<dbReference type="Proteomes" id="UP000477285">
    <property type="component" value="Unassembled WGS sequence"/>
</dbReference>
<protein>
    <recommendedName>
        <fullName evidence="6">O-antigen ligase-related domain-containing protein</fullName>
    </recommendedName>
</protein>
<evidence type="ECO:0000256" key="5">
    <source>
        <dbReference type="SAM" id="Phobius"/>
    </source>
</evidence>
<evidence type="ECO:0000259" key="6">
    <source>
        <dbReference type="Pfam" id="PF04932"/>
    </source>
</evidence>
<dbReference type="Pfam" id="PF04932">
    <property type="entry name" value="Wzy_C"/>
    <property type="match status" value="1"/>
</dbReference>
<evidence type="ECO:0000256" key="2">
    <source>
        <dbReference type="ARBA" id="ARBA00022692"/>
    </source>
</evidence>
<dbReference type="PANTHER" id="PTHR37422">
    <property type="entry name" value="TEICHURONIC ACID BIOSYNTHESIS PROTEIN TUAE"/>
    <property type="match status" value="1"/>
</dbReference>
<reference evidence="7 8" key="1">
    <citation type="journal article" date="2019" name="Nat. Med.">
        <title>A library of human gut bacterial isolates paired with longitudinal multiomics data enables mechanistic microbiome research.</title>
        <authorList>
            <person name="Poyet M."/>
            <person name="Groussin M."/>
            <person name="Gibbons S.M."/>
            <person name="Avila-Pacheco J."/>
            <person name="Jiang X."/>
            <person name="Kearney S.M."/>
            <person name="Perrotta A.R."/>
            <person name="Berdy B."/>
            <person name="Zhao S."/>
            <person name="Lieberman T.D."/>
            <person name="Swanson P.K."/>
            <person name="Smith M."/>
            <person name="Roesemann S."/>
            <person name="Alexander J.E."/>
            <person name="Rich S.A."/>
            <person name="Livny J."/>
            <person name="Vlamakis H."/>
            <person name="Clish C."/>
            <person name="Bullock K."/>
            <person name="Deik A."/>
            <person name="Scott J."/>
            <person name="Pierce K.A."/>
            <person name="Xavier R.J."/>
            <person name="Alm E.J."/>
        </authorList>
    </citation>
    <scope>NUCLEOTIDE SEQUENCE [LARGE SCALE GENOMIC DNA]</scope>
    <source>
        <strain evidence="7 8">BIOML-A1</strain>
    </source>
</reference>
<evidence type="ECO:0000313" key="8">
    <source>
        <dbReference type="Proteomes" id="UP000477285"/>
    </source>
</evidence>
<keyword evidence="4 5" id="KW-0472">Membrane</keyword>
<comment type="caution">
    <text evidence="7">The sequence shown here is derived from an EMBL/GenBank/DDBJ whole genome shotgun (WGS) entry which is preliminary data.</text>
</comment>
<feature type="transmembrane region" description="Helical" evidence="5">
    <location>
        <begin position="65"/>
        <end position="83"/>
    </location>
</feature>
<evidence type="ECO:0000256" key="1">
    <source>
        <dbReference type="ARBA" id="ARBA00004141"/>
    </source>
</evidence>
<feature type="transmembrane region" description="Helical" evidence="5">
    <location>
        <begin position="188"/>
        <end position="218"/>
    </location>
</feature>
<accession>A0A6L8T731</accession>
<comment type="subcellular location">
    <subcellularLocation>
        <location evidence="1">Membrane</location>
        <topology evidence="1">Multi-pass membrane protein</topology>
    </subcellularLocation>
</comment>
<dbReference type="GO" id="GO:0016020">
    <property type="term" value="C:membrane"/>
    <property type="evidence" value="ECO:0007669"/>
    <property type="project" value="UniProtKB-SubCell"/>
</dbReference>
<feature type="transmembrane region" description="Helical" evidence="5">
    <location>
        <begin position="325"/>
        <end position="343"/>
    </location>
</feature>
<gene>
    <name evidence="7" type="ORF">GT728_19555</name>
</gene>
<evidence type="ECO:0000313" key="7">
    <source>
        <dbReference type="EMBL" id="MZL35310.1"/>
    </source>
</evidence>
<feature type="transmembrane region" description="Helical" evidence="5">
    <location>
        <begin position="230"/>
        <end position="247"/>
    </location>
</feature>
<feature type="transmembrane region" description="Helical" evidence="5">
    <location>
        <begin position="115"/>
        <end position="136"/>
    </location>
</feature>
<keyword evidence="2 5" id="KW-0812">Transmembrane</keyword>
<feature type="transmembrane region" description="Helical" evidence="5">
    <location>
        <begin position="156"/>
        <end position="176"/>
    </location>
</feature>
<evidence type="ECO:0000256" key="4">
    <source>
        <dbReference type="ARBA" id="ARBA00023136"/>
    </source>
</evidence>
<name>A0A6L8T731_9FIRM</name>
<dbReference type="AlphaFoldDB" id="A0A6L8T731"/>